<evidence type="ECO:0000256" key="2">
    <source>
        <dbReference type="ARBA" id="ARBA00022729"/>
    </source>
</evidence>
<dbReference type="InterPro" id="IPR011330">
    <property type="entry name" value="Glyco_hydro/deAcase_b/a-brl"/>
</dbReference>
<dbReference type="Gene3D" id="3.20.20.370">
    <property type="entry name" value="Glycoside hydrolase/deacetylase"/>
    <property type="match status" value="1"/>
</dbReference>
<protein>
    <submittedName>
        <fullName evidence="5">Polysaccharide deacetylase family protein</fullName>
    </submittedName>
</protein>
<reference evidence="5" key="2">
    <citation type="journal article" date="2021" name="PeerJ">
        <title>Extensive microbial diversity within the chicken gut microbiome revealed by metagenomics and culture.</title>
        <authorList>
            <person name="Gilroy R."/>
            <person name="Ravi A."/>
            <person name="Getino M."/>
            <person name="Pursley I."/>
            <person name="Horton D.L."/>
            <person name="Alikhan N.F."/>
            <person name="Baker D."/>
            <person name="Gharbi K."/>
            <person name="Hall N."/>
            <person name="Watson M."/>
            <person name="Adriaenssens E.M."/>
            <person name="Foster-Nyarko E."/>
            <person name="Jarju S."/>
            <person name="Secka A."/>
            <person name="Antonio M."/>
            <person name="Oren A."/>
            <person name="Chaudhuri R.R."/>
            <person name="La Ragione R."/>
            <person name="Hildebrand F."/>
            <person name="Pallen M.J."/>
        </authorList>
    </citation>
    <scope>NUCLEOTIDE SEQUENCE</scope>
    <source>
        <strain evidence="5">USAMLcec3-3695</strain>
    </source>
</reference>
<dbReference type="InterPro" id="IPR002509">
    <property type="entry name" value="NODB_dom"/>
</dbReference>
<evidence type="ECO:0000256" key="3">
    <source>
        <dbReference type="SAM" id="SignalP"/>
    </source>
</evidence>
<accession>A0A9D1MA25</accession>
<evidence type="ECO:0000259" key="4">
    <source>
        <dbReference type="PROSITE" id="PS51677"/>
    </source>
</evidence>
<dbReference type="AlphaFoldDB" id="A0A9D1MA25"/>
<feature type="domain" description="NodB homology" evidence="4">
    <location>
        <begin position="98"/>
        <end position="284"/>
    </location>
</feature>
<name>A0A9D1MA25_9FIRM</name>
<feature type="chain" id="PRO_5038824162" evidence="3">
    <location>
        <begin position="22"/>
        <end position="284"/>
    </location>
</feature>
<sequence length="284" mass="31594">MIYIKLKHLIAAAAAAAVLIAAGISRSTVQTMAPGNTAVKVPIIMYHSVLKHPGGDRYTVPLTGLESDLKYISENGYNTIVFRDLIDYVYEGTELPENPVILTFDDGFYNNYVYVYPLLKEYDARAVISIVGAYTDMYTENQDTNANYAYLTWDTAAELARSGVIEIQNHTYNMHSVSGSRQGCQRKSGESEEEYRIALTDDLGAMQKKCEEKLGAAPEVFTYPFGLVSSESIDIVKDMGFKASLSCTEGVNDISRDPEGLYLLKRCIRTPDKSLEEILRTIDN</sequence>
<evidence type="ECO:0000256" key="1">
    <source>
        <dbReference type="ARBA" id="ARBA00004613"/>
    </source>
</evidence>
<dbReference type="PANTHER" id="PTHR34216">
    <property type="match status" value="1"/>
</dbReference>
<dbReference type="Pfam" id="PF01522">
    <property type="entry name" value="Polysacc_deac_1"/>
    <property type="match status" value="1"/>
</dbReference>
<dbReference type="PANTHER" id="PTHR34216:SF3">
    <property type="entry name" value="POLY-BETA-1,6-N-ACETYL-D-GLUCOSAMINE N-DEACETYLASE"/>
    <property type="match status" value="1"/>
</dbReference>
<dbReference type="Proteomes" id="UP000824109">
    <property type="component" value="Unassembled WGS sequence"/>
</dbReference>
<dbReference type="GO" id="GO:0016810">
    <property type="term" value="F:hydrolase activity, acting on carbon-nitrogen (but not peptide) bonds"/>
    <property type="evidence" value="ECO:0007669"/>
    <property type="project" value="InterPro"/>
</dbReference>
<dbReference type="EMBL" id="DVNB01000013">
    <property type="protein sequence ID" value="HIU56370.1"/>
    <property type="molecule type" value="Genomic_DNA"/>
</dbReference>
<organism evidence="5 6">
    <name type="scientific">Candidatus Ornithomonoglobus merdipullorum</name>
    <dbReference type="NCBI Taxonomy" id="2840895"/>
    <lineage>
        <taxon>Bacteria</taxon>
        <taxon>Bacillati</taxon>
        <taxon>Bacillota</taxon>
        <taxon>Clostridia</taxon>
        <taxon>Candidatus Ornithomonoglobus</taxon>
    </lineage>
</organism>
<keyword evidence="2 3" id="KW-0732">Signal</keyword>
<dbReference type="SUPFAM" id="SSF88713">
    <property type="entry name" value="Glycoside hydrolase/deacetylase"/>
    <property type="match status" value="1"/>
</dbReference>
<comment type="caution">
    <text evidence="5">The sequence shown here is derived from an EMBL/GenBank/DDBJ whole genome shotgun (WGS) entry which is preliminary data.</text>
</comment>
<dbReference type="GO" id="GO:0005576">
    <property type="term" value="C:extracellular region"/>
    <property type="evidence" value="ECO:0007669"/>
    <property type="project" value="UniProtKB-SubCell"/>
</dbReference>
<dbReference type="GO" id="GO:0005975">
    <property type="term" value="P:carbohydrate metabolic process"/>
    <property type="evidence" value="ECO:0007669"/>
    <property type="project" value="InterPro"/>
</dbReference>
<gene>
    <name evidence="5" type="ORF">IAA61_00990</name>
</gene>
<evidence type="ECO:0000313" key="5">
    <source>
        <dbReference type="EMBL" id="HIU56370.1"/>
    </source>
</evidence>
<feature type="signal peptide" evidence="3">
    <location>
        <begin position="1"/>
        <end position="21"/>
    </location>
</feature>
<evidence type="ECO:0000313" key="6">
    <source>
        <dbReference type="Proteomes" id="UP000824109"/>
    </source>
</evidence>
<dbReference type="PROSITE" id="PS51677">
    <property type="entry name" value="NODB"/>
    <property type="match status" value="1"/>
</dbReference>
<reference evidence="5" key="1">
    <citation type="submission" date="2020-10" db="EMBL/GenBank/DDBJ databases">
        <authorList>
            <person name="Gilroy R."/>
        </authorList>
    </citation>
    <scope>NUCLEOTIDE SEQUENCE</scope>
    <source>
        <strain evidence="5">USAMLcec3-3695</strain>
    </source>
</reference>
<comment type="subcellular location">
    <subcellularLocation>
        <location evidence="1">Secreted</location>
    </subcellularLocation>
</comment>
<dbReference type="InterPro" id="IPR051398">
    <property type="entry name" value="Polysacch_Deacetylase"/>
</dbReference>
<dbReference type="CDD" id="cd10918">
    <property type="entry name" value="CE4_NodB_like_5s_6s"/>
    <property type="match status" value="1"/>
</dbReference>
<proteinExistence type="predicted"/>